<evidence type="ECO:0000313" key="2">
    <source>
        <dbReference type="Proteomes" id="UP000191112"/>
    </source>
</evidence>
<name>A0A1T5ETR5_9FLAO</name>
<dbReference type="SUPFAM" id="SSF49464">
    <property type="entry name" value="Carboxypeptidase regulatory domain-like"/>
    <property type="match status" value="1"/>
</dbReference>
<dbReference type="Proteomes" id="UP000191112">
    <property type="component" value="Unassembled WGS sequence"/>
</dbReference>
<dbReference type="InterPro" id="IPR008969">
    <property type="entry name" value="CarboxyPept-like_regulatory"/>
</dbReference>
<sequence length="268" mass="30953">MVKYHLSFSFKFNFNKKYCVKKILLFCLLLSFIIHKAQNIFGTIKLNNYPVAGALIINLSNERRTTSTAVGFYSINAKIGDKIRIVREGYENINFSVQELNTSYDFNLNPIPKEIEEVVVTATPTGDLTKDSEAFGRSLKDRRVNDGIRKTMKLRSEFYVQSLRKPGDFVQPVGKGIPVMQEIDNKWALPDCVEWLHSELTDEYFAEFGLESQDVNRFLSFSLMTMDKKTYAEILKYGYISPFNMGQIKQIFEKTILTFKKNPTQKKP</sequence>
<reference evidence="1 2" key="1">
    <citation type="submission" date="2017-02" db="EMBL/GenBank/DDBJ databases">
        <authorList>
            <person name="Peterson S.W."/>
        </authorList>
    </citation>
    <scope>NUCLEOTIDE SEQUENCE [LARGE SCALE GENOMIC DNA]</scope>
    <source>
        <strain evidence="1 2">DSM 22323</strain>
    </source>
</reference>
<evidence type="ECO:0000313" key="1">
    <source>
        <dbReference type="EMBL" id="SKB87248.1"/>
    </source>
</evidence>
<proteinExistence type="predicted"/>
<gene>
    <name evidence="1" type="ORF">SAMN05660477_01545</name>
</gene>
<organism evidence="1 2">
    <name type="scientific">Soonwooa buanensis</name>
    <dbReference type="NCBI Taxonomy" id="619805"/>
    <lineage>
        <taxon>Bacteria</taxon>
        <taxon>Pseudomonadati</taxon>
        <taxon>Bacteroidota</taxon>
        <taxon>Flavobacteriia</taxon>
        <taxon>Flavobacteriales</taxon>
        <taxon>Weeksellaceae</taxon>
        <taxon>Chryseobacterium group</taxon>
        <taxon>Soonwooa</taxon>
    </lineage>
</organism>
<evidence type="ECO:0008006" key="3">
    <source>
        <dbReference type="Google" id="ProtNLM"/>
    </source>
</evidence>
<dbReference type="EMBL" id="FUYZ01000004">
    <property type="protein sequence ID" value="SKB87248.1"/>
    <property type="molecule type" value="Genomic_DNA"/>
</dbReference>
<dbReference type="AlphaFoldDB" id="A0A1T5ETR5"/>
<keyword evidence="2" id="KW-1185">Reference proteome</keyword>
<protein>
    <recommendedName>
        <fullName evidence="3">CarboxypepD_reg-like domain-containing protein</fullName>
    </recommendedName>
</protein>
<accession>A0A1T5ETR5</accession>